<dbReference type="InterPro" id="IPR002464">
    <property type="entry name" value="DNA/RNA_helicase_DEAH_CS"/>
</dbReference>
<dbReference type="CDD" id="cd18793">
    <property type="entry name" value="SF2_C_SNF"/>
    <property type="match status" value="1"/>
</dbReference>
<dbReference type="InterPro" id="IPR027417">
    <property type="entry name" value="P-loop_NTPase"/>
</dbReference>
<comment type="subcellular location">
    <subcellularLocation>
        <location evidence="1">Nucleus</location>
    </subcellularLocation>
</comment>
<comment type="caution">
    <text evidence="9">The sequence shown here is derived from an EMBL/GenBank/DDBJ whole genome shotgun (WGS) entry which is preliminary data.</text>
</comment>
<evidence type="ECO:0000259" key="7">
    <source>
        <dbReference type="PROSITE" id="PS51192"/>
    </source>
</evidence>
<dbReference type="PROSITE" id="PS00690">
    <property type="entry name" value="DEAH_ATP_HELICASE"/>
    <property type="match status" value="1"/>
</dbReference>
<dbReference type="Pfam" id="PF00176">
    <property type="entry name" value="SNF2-rel_dom"/>
    <property type="match status" value="1"/>
</dbReference>
<feature type="compositionally biased region" description="Polar residues" evidence="6">
    <location>
        <begin position="201"/>
        <end position="212"/>
    </location>
</feature>
<keyword evidence="2" id="KW-0547">Nucleotide-binding</keyword>
<feature type="region of interest" description="Disordered" evidence="6">
    <location>
        <begin position="1"/>
        <end position="289"/>
    </location>
</feature>
<dbReference type="PANTHER" id="PTHR45629:SF7">
    <property type="entry name" value="DNA EXCISION REPAIR PROTEIN ERCC-6-RELATED"/>
    <property type="match status" value="1"/>
</dbReference>
<keyword evidence="5" id="KW-0539">Nucleus</keyword>
<dbReference type="SUPFAM" id="SSF52540">
    <property type="entry name" value="P-loop containing nucleoside triphosphate hydrolases"/>
    <property type="match status" value="2"/>
</dbReference>
<dbReference type="Proteomes" id="UP000807469">
    <property type="component" value="Unassembled WGS sequence"/>
</dbReference>
<evidence type="ECO:0000256" key="1">
    <source>
        <dbReference type="ARBA" id="ARBA00004123"/>
    </source>
</evidence>
<dbReference type="PANTHER" id="PTHR45629">
    <property type="entry name" value="SNF2/RAD54 FAMILY MEMBER"/>
    <property type="match status" value="1"/>
</dbReference>
<dbReference type="SMART" id="SM00490">
    <property type="entry name" value="HELICc"/>
    <property type="match status" value="1"/>
</dbReference>
<dbReference type="InterPro" id="IPR014001">
    <property type="entry name" value="Helicase_ATP-bd"/>
</dbReference>
<dbReference type="PROSITE" id="PS51194">
    <property type="entry name" value="HELICASE_CTER"/>
    <property type="match status" value="1"/>
</dbReference>
<evidence type="ECO:0000256" key="3">
    <source>
        <dbReference type="ARBA" id="ARBA00022801"/>
    </source>
</evidence>
<evidence type="ECO:0000256" key="4">
    <source>
        <dbReference type="ARBA" id="ARBA00022840"/>
    </source>
</evidence>
<dbReference type="SMART" id="SM00487">
    <property type="entry name" value="DEXDc"/>
    <property type="match status" value="1"/>
</dbReference>
<evidence type="ECO:0000256" key="6">
    <source>
        <dbReference type="SAM" id="MobiDB-lite"/>
    </source>
</evidence>
<organism evidence="9 10">
    <name type="scientific">Pholiota conissans</name>
    <dbReference type="NCBI Taxonomy" id="109636"/>
    <lineage>
        <taxon>Eukaryota</taxon>
        <taxon>Fungi</taxon>
        <taxon>Dikarya</taxon>
        <taxon>Basidiomycota</taxon>
        <taxon>Agaricomycotina</taxon>
        <taxon>Agaricomycetes</taxon>
        <taxon>Agaricomycetidae</taxon>
        <taxon>Agaricales</taxon>
        <taxon>Agaricineae</taxon>
        <taxon>Strophariaceae</taxon>
        <taxon>Pholiota</taxon>
    </lineage>
</organism>
<dbReference type="PROSITE" id="PS51192">
    <property type="entry name" value="HELICASE_ATP_BIND_1"/>
    <property type="match status" value="1"/>
</dbReference>
<feature type="compositionally biased region" description="Acidic residues" evidence="6">
    <location>
        <begin position="258"/>
        <end position="274"/>
    </location>
</feature>
<evidence type="ECO:0000313" key="10">
    <source>
        <dbReference type="Proteomes" id="UP000807469"/>
    </source>
</evidence>
<proteinExistence type="predicted"/>
<feature type="compositionally biased region" description="Basic and acidic residues" evidence="6">
    <location>
        <begin position="213"/>
        <end position="241"/>
    </location>
</feature>
<dbReference type="Gene3D" id="3.40.50.300">
    <property type="entry name" value="P-loop containing nucleotide triphosphate hydrolases"/>
    <property type="match status" value="1"/>
</dbReference>
<feature type="region of interest" description="Disordered" evidence="6">
    <location>
        <begin position="990"/>
        <end position="1039"/>
    </location>
</feature>
<dbReference type="EMBL" id="MU155191">
    <property type="protein sequence ID" value="KAF9480626.1"/>
    <property type="molecule type" value="Genomic_DNA"/>
</dbReference>
<feature type="compositionally biased region" description="Basic residues" evidence="6">
    <location>
        <begin position="55"/>
        <end position="72"/>
    </location>
</feature>
<dbReference type="InterPro" id="IPR001650">
    <property type="entry name" value="Helicase_C-like"/>
</dbReference>
<dbReference type="FunFam" id="3.40.50.10810:FF:000019">
    <property type="entry name" value="DNA excision repair protein ERCC-6-like 2 isoform X1"/>
    <property type="match status" value="1"/>
</dbReference>
<feature type="domain" description="Helicase ATP-binding" evidence="7">
    <location>
        <begin position="329"/>
        <end position="524"/>
    </location>
</feature>
<feature type="compositionally biased region" description="Basic residues" evidence="6">
    <location>
        <begin position="991"/>
        <end position="1007"/>
    </location>
</feature>
<feature type="compositionally biased region" description="Polar residues" evidence="6">
    <location>
        <begin position="242"/>
        <end position="257"/>
    </location>
</feature>
<sequence length="1104" mass="124763">MSIKDAYSKRGRYSIPAPMEEDSDPEFRSGAYIPEEVPKKKRGRGAPAESSTAGTKRKRGSTGRPMKAQKRHKSDDTENALLQYFDAPELDLHSASEDEPDEAEIYESKRSSRKGSQDQDDQDEEEEETEETEDNEYEAEDEEEDEEEDEPVVFRTRPSPPQMTAVKQAPNAAVSKSLISTRAVDDDSEIEPDSEPIVFKKTSTTTNSPMSSQKKDDESLTESDSKTESESDEDIKTDILRKNQQVSPTKMSSLNTPDSEDESSVTEPDSESEEEKTQTSLCPKPGFSLRPGQQLQEAFVLDEEKGIKIPVAINTYLRDYQRDGARFLYRQYKEGRGGLLGDDMGLGKTIQVISFLSAIMKKDGLITDKERRAEHVSRLMDEEDWKLRNVVPKANAKWPTCLIIAPSTVVHNWGREFDTWGYFEVGLYNGSKKEREEVLHSFKLGRLDVLVTSFDLARRDIDLLDDLAWSCVIVDEVHRVKNETSKISLAYHQFACIRRFGLTGTAIQNSYKEMWTILDWTNPGRLGTARQWNGYVVKPLTEGQSAGASEEERLKAQQVALILRDKLLPNFFLRRTKDIIKDQLPKKTDQVVFCPLTRVQIAAYKHLLEMEPLQNLLHRDDPCPCGSKKPRKTCCHPFIPGEVFRYMSVLIKLSNHLALILPGPTDTPEQTMRNRQLAEIAFPDGNIPKYGAAMLLPEYCGKWETLRILLKEWRKDKTNKVLIFTKSVKLLDMLAFHLQTKSYQFLKLDGGTKQPDRMPMIDQFNHDPHIFIFLISTLAGGTGLNLTGANKVVIFDPNWNPAHDLQAMDRAFRFGQARDVSVYRLLGAGSVEELIYARQIYKQQQMAIGYEASVQTRYFEGVQGDSAKQGELFGINNIFKLHEDKYATKMAIEKANLAELDWALANMDGTGKGKKAQKLANELVKADAKVKEDGMDLKGLGALLFDDAPPPTVPTEEDFIKKTLSAIGVTYSHMNDAILVPSKIEAERAKKTLQKARGKRKSKGPPTKKKEKDPSPAEPVWPPVRRHHKVQKPAPEPMMTTEEQLHARRRALIRLGMISCPADVPKFAADFVKQSDDMQRQILAELDAWAAEHLARSQSPDESD</sequence>
<feature type="domain" description="Helicase C-terminal" evidence="8">
    <location>
        <begin position="705"/>
        <end position="860"/>
    </location>
</feature>
<name>A0A9P5Z4D2_9AGAR</name>
<reference evidence="9" key="1">
    <citation type="submission" date="2020-11" db="EMBL/GenBank/DDBJ databases">
        <authorList>
            <consortium name="DOE Joint Genome Institute"/>
            <person name="Ahrendt S."/>
            <person name="Riley R."/>
            <person name="Andreopoulos W."/>
            <person name="Labutti K."/>
            <person name="Pangilinan J."/>
            <person name="Ruiz-Duenas F.J."/>
            <person name="Barrasa J.M."/>
            <person name="Sanchez-Garcia M."/>
            <person name="Camarero S."/>
            <person name="Miyauchi S."/>
            <person name="Serrano A."/>
            <person name="Linde D."/>
            <person name="Babiker R."/>
            <person name="Drula E."/>
            <person name="Ayuso-Fernandez I."/>
            <person name="Pacheco R."/>
            <person name="Padilla G."/>
            <person name="Ferreira P."/>
            <person name="Barriuso J."/>
            <person name="Kellner H."/>
            <person name="Castanera R."/>
            <person name="Alfaro M."/>
            <person name="Ramirez L."/>
            <person name="Pisabarro A.G."/>
            <person name="Kuo A."/>
            <person name="Tritt A."/>
            <person name="Lipzen A."/>
            <person name="He G."/>
            <person name="Yan M."/>
            <person name="Ng V."/>
            <person name="Cullen D."/>
            <person name="Martin F."/>
            <person name="Rosso M.-N."/>
            <person name="Henrissat B."/>
            <person name="Hibbett D."/>
            <person name="Martinez A.T."/>
            <person name="Grigoriev I.V."/>
        </authorList>
    </citation>
    <scope>NUCLEOTIDE SEQUENCE</scope>
    <source>
        <strain evidence="9">CIRM-BRFM 674</strain>
    </source>
</reference>
<dbReference type="InterPro" id="IPR038718">
    <property type="entry name" value="SNF2-like_sf"/>
</dbReference>
<dbReference type="GO" id="GO:0005524">
    <property type="term" value="F:ATP binding"/>
    <property type="evidence" value="ECO:0007669"/>
    <property type="project" value="InterPro"/>
</dbReference>
<dbReference type="GO" id="GO:0016787">
    <property type="term" value="F:hydrolase activity"/>
    <property type="evidence" value="ECO:0007669"/>
    <property type="project" value="UniProtKB-KW"/>
</dbReference>
<dbReference type="Gene3D" id="3.40.50.10810">
    <property type="entry name" value="Tandem AAA-ATPase domain"/>
    <property type="match status" value="1"/>
</dbReference>
<keyword evidence="3" id="KW-0378">Hydrolase</keyword>
<dbReference type="AlphaFoldDB" id="A0A9P5Z4D2"/>
<dbReference type="InterPro" id="IPR049730">
    <property type="entry name" value="SNF2/RAD54-like_C"/>
</dbReference>
<keyword evidence="10" id="KW-1185">Reference proteome</keyword>
<evidence type="ECO:0000256" key="2">
    <source>
        <dbReference type="ARBA" id="ARBA00022741"/>
    </source>
</evidence>
<dbReference type="GO" id="GO:0005634">
    <property type="term" value="C:nucleus"/>
    <property type="evidence" value="ECO:0007669"/>
    <property type="project" value="UniProtKB-SubCell"/>
</dbReference>
<protein>
    <submittedName>
        <fullName evidence="9">Uncharacterized protein</fullName>
    </submittedName>
</protein>
<evidence type="ECO:0000259" key="8">
    <source>
        <dbReference type="PROSITE" id="PS51194"/>
    </source>
</evidence>
<feature type="compositionally biased region" description="Acidic residues" evidence="6">
    <location>
        <begin position="118"/>
        <end position="151"/>
    </location>
</feature>
<dbReference type="InterPro" id="IPR000330">
    <property type="entry name" value="SNF2_N"/>
</dbReference>
<dbReference type="InterPro" id="IPR050496">
    <property type="entry name" value="SNF2_RAD54_helicase_repair"/>
</dbReference>
<evidence type="ECO:0000256" key="5">
    <source>
        <dbReference type="ARBA" id="ARBA00023242"/>
    </source>
</evidence>
<gene>
    <name evidence="9" type="ORF">BDN70DRAFT_877317</name>
</gene>
<accession>A0A9P5Z4D2</accession>
<evidence type="ECO:0000313" key="9">
    <source>
        <dbReference type="EMBL" id="KAF9480626.1"/>
    </source>
</evidence>
<dbReference type="Pfam" id="PF00271">
    <property type="entry name" value="Helicase_C"/>
    <property type="match status" value="1"/>
</dbReference>
<keyword evidence="4" id="KW-0067">ATP-binding</keyword>
<dbReference type="OrthoDB" id="413460at2759"/>